<feature type="domain" description="Ubiquitin-like" evidence="2">
    <location>
        <begin position="568"/>
        <end position="639"/>
    </location>
</feature>
<dbReference type="InterPro" id="IPR009030">
    <property type="entry name" value="Growth_fac_rcpt_cys_sf"/>
</dbReference>
<dbReference type="Proteomes" id="UP001642484">
    <property type="component" value="Unassembled WGS sequence"/>
</dbReference>
<keyword evidence="1" id="KW-1133">Transmembrane helix</keyword>
<name>A0ABP0PB86_9DINO</name>
<organism evidence="3 4">
    <name type="scientific">Durusdinium trenchii</name>
    <dbReference type="NCBI Taxonomy" id="1381693"/>
    <lineage>
        <taxon>Eukaryota</taxon>
        <taxon>Sar</taxon>
        <taxon>Alveolata</taxon>
        <taxon>Dinophyceae</taxon>
        <taxon>Suessiales</taxon>
        <taxon>Symbiodiniaceae</taxon>
        <taxon>Durusdinium</taxon>
    </lineage>
</organism>
<sequence length="769" mass="86478">MEYMFHSATSFDGSISSWDLSSLRSHGSMFGNTTLEPPCQAGRGPGRHYLMCERCGVGKFAPPGSFCHECHAGSVPSEDRGTCNECPLFQYSVSGVDNCLTCNLPSLVVDNRCVWWHLPLLALGFGGLAVASRFAWLWIRSRRTKKMERILEKFYEVLWEDEPNGLATYTEKLHRLGLGKQEMETKISAMRALQSQRAGVSIGYLLSAEFAQLAVQRTGQDDPTFIDMKTSFWLSEQPIGRNVICPRDGRAGCALVDWIPRHERREQTHFMSWTWKYTLQQVRSALERFQDNLAGPCYFFMCFFVNNQYRIIVEEMSSGSDNLENVFESNLQRIGSMVAILDTWDRPLYLSRIWTVYEQFVASTIHIEVKFIMPKCAAEHLQRQIACGSKGVDQVIQCLSHVDSERAQAWKLEDETKVKSLIQETVGFQHVNRHVTDVMITWIGGVVEQTLLDKARATNELKHELQAVSPGCESVAGSSLMQRDSSRSDPCAEVHFFMMTSWCPWAEDGATATAVPQAESAESPHLESAVTARRWRPPVSLGVGDAEVTDLAPAGCEDRPSSASAPKRRLRVVGLSGDTLLDIEAEETWTVGFIKQKVAFEERILCKPWQLKLQLAERPLQDGEILKDLEAEELTAVVVKESVAGIYAAFTCSVLVLHPDGRCAYGWFDDYWTSPLRESAGPMQNCYIAGGEEATGDWTVEGITLKLHAQEDYLGDDLMLEAQIASSADALQEGISETILVAKIWHKFRECERSLEPEDKTFYKIHQWP</sequence>
<dbReference type="SUPFAM" id="SSF54236">
    <property type="entry name" value="Ubiquitin-like"/>
    <property type="match status" value="1"/>
</dbReference>
<keyword evidence="1" id="KW-0812">Transmembrane</keyword>
<comment type="caution">
    <text evidence="3">The sequence shown here is derived from an EMBL/GenBank/DDBJ whole genome shotgun (WGS) entry which is preliminary data.</text>
</comment>
<evidence type="ECO:0000259" key="2">
    <source>
        <dbReference type="PROSITE" id="PS50053"/>
    </source>
</evidence>
<evidence type="ECO:0000313" key="4">
    <source>
        <dbReference type="Proteomes" id="UP001642484"/>
    </source>
</evidence>
<dbReference type="PROSITE" id="PS50053">
    <property type="entry name" value="UBIQUITIN_2"/>
    <property type="match status" value="1"/>
</dbReference>
<dbReference type="SUPFAM" id="SSF57184">
    <property type="entry name" value="Growth factor receptor domain"/>
    <property type="match status" value="1"/>
</dbReference>
<dbReference type="EMBL" id="CAXAMN010022695">
    <property type="protein sequence ID" value="CAK9071945.1"/>
    <property type="molecule type" value="Genomic_DNA"/>
</dbReference>
<proteinExistence type="predicted"/>
<keyword evidence="1" id="KW-0472">Membrane</keyword>
<dbReference type="InterPro" id="IPR000626">
    <property type="entry name" value="Ubiquitin-like_dom"/>
</dbReference>
<accession>A0ABP0PB86</accession>
<dbReference type="InterPro" id="IPR029071">
    <property type="entry name" value="Ubiquitin-like_domsf"/>
</dbReference>
<reference evidence="3 4" key="1">
    <citation type="submission" date="2024-02" db="EMBL/GenBank/DDBJ databases">
        <authorList>
            <person name="Chen Y."/>
            <person name="Shah S."/>
            <person name="Dougan E. K."/>
            <person name="Thang M."/>
            <person name="Chan C."/>
        </authorList>
    </citation>
    <scope>NUCLEOTIDE SEQUENCE [LARGE SCALE GENOMIC DNA]</scope>
</reference>
<keyword evidence="4" id="KW-1185">Reference proteome</keyword>
<gene>
    <name evidence="3" type="ORF">CCMP2556_LOCUS35376</name>
</gene>
<feature type="transmembrane region" description="Helical" evidence="1">
    <location>
        <begin position="114"/>
        <end position="139"/>
    </location>
</feature>
<dbReference type="CDD" id="cd17039">
    <property type="entry name" value="Ubl_ubiquitin_like"/>
    <property type="match status" value="1"/>
</dbReference>
<protein>
    <recommendedName>
        <fullName evidence="2">Ubiquitin-like domain-containing protein</fullName>
    </recommendedName>
</protein>
<evidence type="ECO:0000313" key="3">
    <source>
        <dbReference type="EMBL" id="CAK9071945.1"/>
    </source>
</evidence>
<evidence type="ECO:0000256" key="1">
    <source>
        <dbReference type="SAM" id="Phobius"/>
    </source>
</evidence>